<gene>
    <name evidence="15" type="ORF">FNW17_01425</name>
</gene>
<accession>A0A553CTT2</accession>
<reference evidence="15 16" key="1">
    <citation type="submission" date="2019-07" db="EMBL/GenBank/DDBJ databases">
        <title>Novel species of Flavobacterium.</title>
        <authorList>
            <person name="Liu Q."/>
            <person name="Xin Y.-H."/>
        </authorList>
    </citation>
    <scope>NUCLEOTIDE SEQUENCE [LARGE SCALE GENOMIC DNA]</scope>
    <source>
        <strain evidence="15 16">LB3P56</strain>
    </source>
</reference>
<dbReference type="PROSITE" id="PS01156">
    <property type="entry name" value="TONB_DEPENDENT_REC_2"/>
    <property type="match status" value="1"/>
</dbReference>
<dbReference type="EMBL" id="VJZR01000001">
    <property type="protein sequence ID" value="TRX23865.1"/>
    <property type="molecule type" value="Genomic_DNA"/>
</dbReference>
<keyword evidence="8 15" id="KW-0675">Receptor</keyword>
<evidence type="ECO:0000256" key="7">
    <source>
        <dbReference type="ARBA" id="ARBA00023136"/>
    </source>
</evidence>
<dbReference type="PANTHER" id="PTHR30069:SF29">
    <property type="entry name" value="HEMOGLOBIN AND HEMOGLOBIN-HAPTOGLOBIN-BINDING PROTEIN 1-RELATED"/>
    <property type="match status" value="1"/>
</dbReference>
<dbReference type="InterPro" id="IPR036942">
    <property type="entry name" value="Beta-barrel_TonB_sf"/>
</dbReference>
<dbReference type="InterPro" id="IPR012910">
    <property type="entry name" value="Plug_dom"/>
</dbReference>
<evidence type="ECO:0000313" key="16">
    <source>
        <dbReference type="Proteomes" id="UP000318585"/>
    </source>
</evidence>
<evidence type="ECO:0000313" key="15">
    <source>
        <dbReference type="EMBL" id="TRX23865.1"/>
    </source>
</evidence>
<evidence type="ECO:0000256" key="10">
    <source>
        <dbReference type="PROSITE-ProRule" id="PRU01360"/>
    </source>
</evidence>
<evidence type="ECO:0000256" key="4">
    <source>
        <dbReference type="ARBA" id="ARBA00022692"/>
    </source>
</evidence>
<dbReference type="Gene3D" id="2.60.40.1120">
    <property type="entry name" value="Carboxypeptidase-like, regulatory domain"/>
    <property type="match status" value="1"/>
</dbReference>
<keyword evidence="3 10" id="KW-1134">Transmembrane beta strand</keyword>
<keyword evidence="9 10" id="KW-0998">Cell outer membrane</keyword>
<name>A0A553CTT2_9FLAO</name>
<organism evidence="15 16">
    <name type="scientific">Flavobacterium franklandianum</name>
    <dbReference type="NCBI Taxonomy" id="2594430"/>
    <lineage>
        <taxon>Bacteria</taxon>
        <taxon>Pseudomonadati</taxon>
        <taxon>Bacteroidota</taxon>
        <taxon>Flavobacteriia</taxon>
        <taxon>Flavobacteriales</taxon>
        <taxon>Flavobacteriaceae</taxon>
        <taxon>Flavobacterium</taxon>
    </lineage>
</organism>
<dbReference type="SUPFAM" id="SSF49464">
    <property type="entry name" value="Carboxypeptidase regulatory domain-like"/>
    <property type="match status" value="1"/>
</dbReference>
<dbReference type="GO" id="GO:0015344">
    <property type="term" value="F:siderophore uptake transmembrane transporter activity"/>
    <property type="evidence" value="ECO:0007669"/>
    <property type="project" value="TreeGrafter"/>
</dbReference>
<comment type="similarity">
    <text evidence="10 11">Belongs to the TonB-dependent receptor family.</text>
</comment>
<dbReference type="PANTHER" id="PTHR30069">
    <property type="entry name" value="TONB-DEPENDENT OUTER MEMBRANE RECEPTOR"/>
    <property type="match status" value="1"/>
</dbReference>
<feature type="signal peptide" evidence="12">
    <location>
        <begin position="1"/>
        <end position="22"/>
    </location>
</feature>
<evidence type="ECO:0000259" key="13">
    <source>
        <dbReference type="Pfam" id="PF00593"/>
    </source>
</evidence>
<evidence type="ECO:0000256" key="1">
    <source>
        <dbReference type="ARBA" id="ARBA00004571"/>
    </source>
</evidence>
<dbReference type="Pfam" id="PF07715">
    <property type="entry name" value="Plug"/>
    <property type="match status" value="1"/>
</dbReference>
<evidence type="ECO:0000256" key="12">
    <source>
        <dbReference type="SAM" id="SignalP"/>
    </source>
</evidence>
<dbReference type="AlphaFoldDB" id="A0A553CTT2"/>
<evidence type="ECO:0000256" key="5">
    <source>
        <dbReference type="ARBA" id="ARBA00022729"/>
    </source>
</evidence>
<comment type="caution">
    <text evidence="15">The sequence shown here is derived from an EMBL/GenBank/DDBJ whole genome shotgun (WGS) entry which is preliminary data.</text>
</comment>
<dbReference type="RefSeq" id="WP_143390086.1">
    <property type="nucleotide sequence ID" value="NZ_VJZQ01000007.1"/>
</dbReference>
<dbReference type="InterPro" id="IPR037066">
    <property type="entry name" value="Plug_dom_sf"/>
</dbReference>
<dbReference type="InterPro" id="IPR008969">
    <property type="entry name" value="CarboxyPept-like_regulatory"/>
</dbReference>
<evidence type="ECO:0000256" key="8">
    <source>
        <dbReference type="ARBA" id="ARBA00023170"/>
    </source>
</evidence>
<evidence type="ECO:0000256" key="11">
    <source>
        <dbReference type="RuleBase" id="RU003357"/>
    </source>
</evidence>
<keyword evidence="16" id="KW-1185">Reference proteome</keyword>
<keyword evidence="5 12" id="KW-0732">Signal</keyword>
<evidence type="ECO:0000256" key="3">
    <source>
        <dbReference type="ARBA" id="ARBA00022452"/>
    </source>
</evidence>
<proteinExistence type="inferred from homology"/>
<dbReference type="InterPro" id="IPR010917">
    <property type="entry name" value="TonB_rcpt_CS"/>
</dbReference>
<dbReference type="PROSITE" id="PS52016">
    <property type="entry name" value="TONB_DEPENDENT_REC_3"/>
    <property type="match status" value="1"/>
</dbReference>
<feature type="chain" id="PRO_5021941836" evidence="12">
    <location>
        <begin position="23"/>
        <end position="908"/>
    </location>
</feature>
<evidence type="ECO:0000259" key="14">
    <source>
        <dbReference type="Pfam" id="PF07715"/>
    </source>
</evidence>
<keyword evidence="7 10" id="KW-0472">Membrane</keyword>
<protein>
    <submittedName>
        <fullName evidence="15">TonB-dependent receptor</fullName>
    </submittedName>
</protein>
<sequence>MKTIKNWVLSGLLFMVVSTVFSQGKITGTITDGQSSLPGTNVAVKGSKIGASTDFDGKFMINTTANSGELVISFIGYDAKTVKFTVANGGTTNLGTIVLTATSNELSEVVVRSGVVDLAKDRKTPVAVSTIKASEIQEKLGTQEFPEILANTPSVYVTKAGGGFGDSRINIRGFDQRNVAVMINGVPVNDMENGAVYWSNWAGLSDVTSAMQVQRGLGSSKLAISSVGGTINVITRTSDMKEGGAVSTGFGNANYLKVQGSYNTGIMKNGFSASVLLSSTTGNGYADGTQFQGKNYFIAFGYKPNDKHDIQFTFTGAPQWHNQRSFANTISDYLKYGSNGEPNIKYSSDWGYKNGEQYAWTRNFYHKPVMSFNWDYKISEKSKLSSVAYASWGRGGGTGNIGKSPFSYKTADGLVPFDDFVAFNTGTYTFAKGESLTNLGTPLKPSTIAGHEGEYITNRSTGFTRRASINSHDWYGAVIDFNTKLSEKLILDLGIDARTYTGYHFRNINDRLGADVYYDNVNVNNKPAGRYLYETYSASPSFNPWTDVKNQEKIEYNNNGYVRWYGAFTQLEYSTEKLSAFFQGSVSQQGFKREDTFIYLTTDPLYVTDYENILGGNVKGGINYNINEQQNVFINSGYYSKQPNFQAVYPNNKSIVGENLTNEKILGLEAGYGFRSRMFNAKLNLYYTSWKDRYQRATDAAADNVGGYYDYTGITEIHSGIELEMNAKPLPKLNINAMISVGDWTYNGNSISNRYDANNEPVGGAAKTLYLDNLKVGDAAQTTASLGASYEVVTRVFLDANYRVAQKLYASIDPSKFTSEVNDGTLELPSYGLMDAGFSYKMLVGKNKSDSVNFRLNVNNVLDEVYISESRTNNFTTPTSKNYNGVNVTNQVYFGFGRTWNFSLRYNF</sequence>
<evidence type="ECO:0000256" key="9">
    <source>
        <dbReference type="ARBA" id="ARBA00023237"/>
    </source>
</evidence>
<dbReference type="SUPFAM" id="SSF56935">
    <property type="entry name" value="Porins"/>
    <property type="match status" value="1"/>
</dbReference>
<dbReference type="Pfam" id="PF13715">
    <property type="entry name" value="CarbopepD_reg_2"/>
    <property type="match status" value="1"/>
</dbReference>
<keyword evidence="6 11" id="KW-0798">TonB box</keyword>
<evidence type="ECO:0000256" key="2">
    <source>
        <dbReference type="ARBA" id="ARBA00022448"/>
    </source>
</evidence>
<feature type="domain" description="TonB-dependent receptor plug" evidence="14">
    <location>
        <begin position="121"/>
        <end position="230"/>
    </location>
</feature>
<feature type="domain" description="TonB-dependent receptor-like beta-barrel" evidence="13">
    <location>
        <begin position="320"/>
        <end position="861"/>
    </location>
</feature>
<dbReference type="InterPro" id="IPR039426">
    <property type="entry name" value="TonB-dep_rcpt-like"/>
</dbReference>
<dbReference type="GO" id="GO:0044718">
    <property type="term" value="P:siderophore transmembrane transport"/>
    <property type="evidence" value="ECO:0007669"/>
    <property type="project" value="TreeGrafter"/>
</dbReference>
<keyword evidence="4 10" id="KW-0812">Transmembrane</keyword>
<dbReference type="GO" id="GO:0009279">
    <property type="term" value="C:cell outer membrane"/>
    <property type="evidence" value="ECO:0007669"/>
    <property type="project" value="UniProtKB-SubCell"/>
</dbReference>
<dbReference type="InterPro" id="IPR000531">
    <property type="entry name" value="Beta-barrel_TonB"/>
</dbReference>
<comment type="subcellular location">
    <subcellularLocation>
        <location evidence="1 10">Cell outer membrane</location>
        <topology evidence="1 10">Multi-pass membrane protein</topology>
    </subcellularLocation>
</comment>
<keyword evidence="2 10" id="KW-0813">Transport</keyword>
<dbReference type="Gene3D" id="2.170.130.10">
    <property type="entry name" value="TonB-dependent receptor, plug domain"/>
    <property type="match status" value="1"/>
</dbReference>
<dbReference type="Proteomes" id="UP000318585">
    <property type="component" value="Unassembled WGS sequence"/>
</dbReference>
<evidence type="ECO:0000256" key="6">
    <source>
        <dbReference type="ARBA" id="ARBA00023077"/>
    </source>
</evidence>
<dbReference type="Pfam" id="PF00593">
    <property type="entry name" value="TonB_dep_Rec_b-barrel"/>
    <property type="match status" value="1"/>
</dbReference>
<dbReference type="Gene3D" id="2.40.170.20">
    <property type="entry name" value="TonB-dependent receptor, beta-barrel domain"/>
    <property type="match status" value="1"/>
</dbReference>
<dbReference type="OrthoDB" id="9761152at2"/>